<keyword evidence="6" id="KW-1133">Transmembrane helix</keyword>
<dbReference type="InterPro" id="IPR036396">
    <property type="entry name" value="Cyt_P450_sf"/>
</dbReference>
<dbReference type="CDD" id="cd11072">
    <property type="entry name" value="CYP71-like"/>
    <property type="match status" value="1"/>
</dbReference>
<dbReference type="Proteomes" id="UP001418222">
    <property type="component" value="Unassembled WGS sequence"/>
</dbReference>
<evidence type="ECO:0000256" key="2">
    <source>
        <dbReference type="ARBA" id="ARBA00022723"/>
    </source>
</evidence>
<evidence type="ECO:0000256" key="5">
    <source>
        <dbReference type="RuleBase" id="RU000461"/>
    </source>
</evidence>
<organism evidence="7 8">
    <name type="scientific">Platanthera zijinensis</name>
    <dbReference type="NCBI Taxonomy" id="2320716"/>
    <lineage>
        <taxon>Eukaryota</taxon>
        <taxon>Viridiplantae</taxon>
        <taxon>Streptophyta</taxon>
        <taxon>Embryophyta</taxon>
        <taxon>Tracheophyta</taxon>
        <taxon>Spermatophyta</taxon>
        <taxon>Magnoliopsida</taxon>
        <taxon>Liliopsida</taxon>
        <taxon>Asparagales</taxon>
        <taxon>Orchidaceae</taxon>
        <taxon>Orchidoideae</taxon>
        <taxon>Orchideae</taxon>
        <taxon>Orchidinae</taxon>
        <taxon>Platanthera</taxon>
    </lineage>
</organism>
<dbReference type="GO" id="GO:0004497">
    <property type="term" value="F:monooxygenase activity"/>
    <property type="evidence" value="ECO:0007669"/>
    <property type="project" value="UniProtKB-KW"/>
</dbReference>
<reference evidence="7 8" key="1">
    <citation type="journal article" date="2022" name="Nat. Plants">
        <title>Genomes of leafy and leafless Platanthera orchids illuminate the evolution of mycoheterotrophy.</title>
        <authorList>
            <person name="Li M.H."/>
            <person name="Liu K.W."/>
            <person name="Li Z."/>
            <person name="Lu H.C."/>
            <person name="Ye Q.L."/>
            <person name="Zhang D."/>
            <person name="Wang J.Y."/>
            <person name="Li Y.F."/>
            <person name="Zhong Z.M."/>
            <person name="Liu X."/>
            <person name="Yu X."/>
            <person name="Liu D.K."/>
            <person name="Tu X.D."/>
            <person name="Liu B."/>
            <person name="Hao Y."/>
            <person name="Liao X.Y."/>
            <person name="Jiang Y.T."/>
            <person name="Sun W.H."/>
            <person name="Chen J."/>
            <person name="Chen Y.Q."/>
            <person name="Ai Y."/>
            <person name="Zhai J.W."/>
            <person name="Wu S.S."/>
            <person name="Zhou Z."/>
            <person name="Hsiao Y.Y."/>
            <person name="Wu W.L."/>
            <person name="Chen Y.Y."/>
            <person name="Lin Y.F."/>
            <person name="Hsu J.L."/>
            <person name="Li C.Y."/>
            <person name="Wang Z.W."/>
            <person name="Zhao X."/>
            <person name="Zhong W.Y."/>
            <person name="Ma X.K."/>
            <person name="Ma L."/>
            <person name="Huang J."/>
            <person name="Chen G.Z."/>
            <person name="Huang M.Z."/>
            <person name="Huang L."/>
            <person name="Peng D.H."/>
            <person name="Luo Y.B."/>
            <person name="Zou S.Q."/>
            <person name="Chen S.P."/>
            <person name="Lan S."/>
            <person name="Tsai W.C."/>
            <person name="Van de Peer Y."/>
            <person name="Liu Z.J."/>
        </authorList>
    </citation>
    <scope>NUCLEOTIDE SEQUENCE [LARGE SCALE GENOMIC DNA]</scope>
    <source>
        <strain evidence="7">Lor287</strain>
    </source>
</reference>
<proteinExistence type="inferred from homology"/>
<keyword evidence="6" id="KW-0812">Transmembrane</keyword>
<evidence type="ECO:0000256" key="1">
    <source>
        <dbReference type="ARBA" id="ARBA00010617"/>
    </source>
</evidence>
<dbReference type="GO" id="GO:0020037">
    <property type="term" value="F:heme binding"/>
    <property type="evidence" value="ECO:0007669"/>
    <property type="project" value="InterPro"/>
</dbReference>
<keyword evidence="3 4" id="KW-0408">Iron</keyword>
<dbReference type="GO" id="GO:0005506">
    <property type="term" value="F:iron ion binding"/>
    <property type="evidence" value="ECO:0007669"/>
    <property type="project" value="InterPro"/>
</dbReference>
<dbReference type="PROSITE" id="PS00086">
    <property type="entry name" value="CYTOCHROME_P450"/>
    <property type="match status" value="1"/>
</dbReference>
<dbReference type="InterPro" id="IPR017972">
    <property type="entry name" value="Cyt_P450_CS"/>
</dbReference>
<feature type="binding site" description="axial binding residue" evidence="4">
    <location>
        <position position="454"/>
    </location>
    <ligand>
        <name>heme</name>
        <dbReference type="ChEBI" id="CHEBI:30413"/>
    </ligand>
    <ligandPart>
        <name>Fe</name>
        <dbReference type="ChEBI" id="CHEBI:18248"/>
    </ligandPart>
</feature>
<keyword evidence="6" id="KW-0472">Membrane</keyword>
<keyword evidence="4 5" id="KW-0349">Heme</keyword>
<evidence type="ECO:0000313" key="8">
    <source>
        <dbReference type="Proteomes" id="UP001418222"/>
    </source>
</evidence>
<comment type="cofactor">
    <cofactor evidence="4">
        <name>heme</name>
        <dbReference type="ChEBI" id="CHEBI:30413"/>
    </cofactor>
</comment>
<name>A0AAP0AUK2_9ASPA</name>
<accession>A0AAP0AUK2</accession>
<dbReference type="GO" id="GO:0016705">
    <property type="term" value="F:oxidoreductase activity, acting on paired donors, with incorporation or reduction of molecular oxygen"/>
    <property type="evidence" value="ECO:0007669"/>
    <property type="project" value="InterPro"/>
</dbReference>
<sequence length="514" mass="58063">MAPAMFIGGGAVIIFLLISVTIFHRRGRRKPRTTELPPSPPAIPIFGNMHQIGRLFHRSLAELSKKYGPIFLIHLGVVPAVIISSAEIAEQVLKNHDRSFATRPSSAIIHYLSYGSRDLAFAPYGEYWRQVRRICVLHLLSAKRVESFRQVREEEVALLVAEIRAAAPSPVNFSEKMISVTNCIISRVALGKKYCSQEEKGFGEMLKQLGGLLQSFTMKDCVPWLAFWDQLGGLNARVNSCFKKFDGFLEQVVEDHAVDLNRRRSRGTHDASSSSSKSAVDFVDILLSGNDDSEEGGEDFVLNRGSIKAIINMFIAGTDTLYNTLEWSMAELISHPTSLKKAQDEIREAVGFKPNITEEETAQMHYLKAAVKETLRLHPPFPMLVPREAREDVKLHGYTIPAKTVVFINAWAIARDGEHWEKADEFWPERFLNNVDSRGQDFHYIPFGGGRRGCPGISFSFATIVCALANLLCYFDWEIEEERKEKVLDMSEFMDINVHKKFPLLLIAKPYIRD</sequence>
<keyword evidence="2 4" id="KW-0479">Metal-binding</keyword>
<dbReference type="AlphaFoldDB" id="A0AAP0AUK2"/>
<comment type="similarity">
    <text evidence="1 5">Belongs to the cytochrome P450 family.</text>
</comment>
<dbReference type="SUPFAM" id="SSF48264">
    <property type="entry name" value="Cytochrome P450"/>
    <property type="match status" value="1"/>
</dbReference>
<keyword evidence="5" id="KW-0560">Oxidoreductase</keyword>
<dbReference type="PRINTS" id="PR00385">
    <property type="entry name" value="P450"/>
</dbReference>
<dbReference type="Gene3D" id="1.10.630.10">
    <property type="entry name" value="Cytochrome P450"/>
    <property type="match status" value="1"/>
</dbReference>
<evidence type="ECO:0000256" key="4">
    <source>
        <dbReference type="PIRSR" id="PIRSR602401-1"/>
    </source>
</evidence>
<dbReference type="PANTHER" id="PTHR47955">
    <property type="entry name" value="CYTOCHROME P450 FAMILY 71 PROTEIN"/>
    <property type="match status" value="1"/>
</dbReference>
<protein>
    <submittedName>
        <fullName evidence="7">Cytochrome P450 71A25</fullName>
    </submittedName>
</protein>
<keyword evidence="5" id="KW-0503">Monooxygenase</keyword>
<evidence type="ECO:0000313" key="7">
    <source>
        <dbReference type="EMBL" id="KAK8914607.1"/>
    </source>
</evidence>
<keyword evidence="8" id="KW-1185">Reference proteome</keyword>
<dbReference type="FunFam" id="1.10.630.10:FF:000011">
    <property type="entry name" value="Cytochrome P450 83B1"/>
    <property type="match status" value="1"/>
</dbReference>
<comment type="caution">
    <text evidence="7">The sequence shown here is derived from an EMBL/GenBank/DDBJ whole genome shotgun (WGS) entry which is preliminary data.</text>
</comment>
<dbReference type="PRINTS" id="PR00463">
    <property type="entry name" value="EP450I"/>
</dbReference>
<feature type="transmembrane region" description="Helical" evidence="6">
    <location>
        <begin position="67"/>
        <end position="86"/>
    </location>
</feature>
<dbReference type="InterPro" id="IPR001128">
    <property type="entry name" value="Cyt_P450"/>
</dbReference>
<dbReference type="EMBL" id="JBBWWQ010000021">
    <property type="protein sequence ID" value="KAK8914607.1"/>
    <property type="molecule type" value="Genomic_DNA"/>
</dbReference>
<evidence type="ECO:0000256" key="3">
    <source>
        <dbReference type="ARBA" id="ARBA00023004"/>
    </source>
</evidence>
<dbReference type="PANTHER" id="PTHR47955:SF15">
    <property type="entry name" value="CYTOCHROME P450 71A2-LIKE"/>
    <property type="match status" value="1"/>
</dbReference>
<evidence type="ECO:0000256" key="6">
    <source>
        <dbReference type="SAM" id="Phobius"/>
    </source>
</evidence>
<dbReference type="InterPro" id="IPR002401">
    <property type="entry name" value="Cyt_P450_E_grp-I"/>
</dbReference>
<dbReference type="Pfam" id="PF00067">
    <property type="entry name" value="p450"/>
    <property type="match status" value="1"/>
</dbReference>
<feature type="transmembrane region" description="Helical" evidence="6">
    <location>
        <begin position="6"/>
        <end position="23"/>
    </location>
</feature>
<gene>
    <name evidence="7" type="primary">CYP71A25</name>
    <name evidence="7" type="ORF">KSP39_PZI024264</name>
</gene>